<evidence type="ECO:0000256" key="16">
    <source>
        <dbReference type="SAM" id="Phobius"/>
    </source>
</evidence>
<sequence length="864" mass="98791">MKFGTKISTDLYNEWQPFYLDYNHLKRELKTRTFGRTWTEKDEQEFKNMLEVELDKIHDFQKDKAMMESLSNASFTTELSIRIREAEKDVQRLVADEHDADRSDRSDSRRHSRQSSTDPEVQQRQHDQYDHDEGSDDDLSDEDEMTEESFDALEERFHGLEEKVAVLVADVHDLALYTKLNITGFMKILKKHDKQTTIPLKTSFIQFYLEKRPFYKYNWDALIVKLSKLYDLVRTRGHPVQGDSSAGGNQSAFVRQTTKYWVHPDNLVPLKLAILRELPVLVFNPDKEFEPKDSAITSIYFDNEDLELYLGRLEKTEGAEAVRLRRYGDPTNKTIFVERKTHREDWTGEKSVKARFPLKEHLVNPFLRGEYTVDADFQQLVKKGKKTQAEVDSMIQLANEVQYTILTKKLQPVMRSFYNRTAFQLPGDARVRISLDTELTLIREDNWDGKVRAGQNWCRKDVGIDFPFDQVAPEDKEIFKYGVLEVKLQTQFGQQPPEWVTDLVQSHLVEAVPKFSKFIHGCATLLPNRVDLVPFWLPQMDVDILKPDSGYLSVIERPGGPSRGSRPASTGSLSPEASYTEPVSEGEEEPMDLLPAKNEGKRTGLSGADFDEAIAYREKMRKEQQNQDGDRTPNVKSESSKNGGLNVPFEDQEQEQNGESSSTGARRWHRKLPSLDFKSRALSINPLAPSTAFDERVKKLHETQKSQDGEGRRSGEEGAEDIENGASGLDSIPSGEDRIIVRDWTAPPGKRISVPVRIEPKVYFANERTFLKWLNTAVFVGTIATTLLNFVPSDDPRGLISAAFFTFAALLAIAYSAGIFVIRAYRMRDRRVSGLYYDKYGPTVLCVVLFLALITNIGLRVSEM</sequence>
<evidence type="ECO:0000313" key="18">
    <source>
        <dbReference type="EMBL" id="KAF9451917.1"/>
    </source>
</evidence>
<evidence type="ECO:0000256" key="2">
    <source>
        <dbReference type="ARBA" id="ARBA00004128"/>
    </source>
</evidence>
<evidence type="ECO:0000256" key="13">
    <source>
        <dbReference type="ARBA" id="ARBA00080494"/>
    </source>
</evidence>
<dbReference type="EC" id="2.7.4.1" evidence="3"/>
<evidence type="ECO:0000256" key="8">
    <source>
        <dbReference type="ARBA" id="ARBA00023136"/>
    </source>
</evidence>
<dbReference type="GO" id="GO:0033254">
    <property type="term" value="C:vacuolar transporter chaperone complex"/>
    <property type="evidence" value="ECO:0007669"/>
    <property type="project" value="TreeGrafter"/>
</dbReference>
<evidence type="ECO:0000256" key="9">
    <source>
        <dbReference type="ARBA" id="ARBA00050204"/>
    </source>
</evidence>
<feature type="region of interest" description="Disordered" evidence="15">
    <location>
        <begin position="621"/>
        <end position="668"/>
    </location>
</feature>
<feature type="compositionally biased region" description="Basic and acidic residues" evidence="15">
    <location>
        <begin position="121"/>
        <end position="132"/>
    </location>
</feature>
<dbReference type="PROSITE" id="PS51382">
    <property type="entry name" value="SPX"/>
    <property type="match status" value="1"/>
</dbReference>
<evidence type="ECO:0000313" key="19">
    <source>
        <dbReference type="Proteomes" id="UP000807342"/>
    </source>
</evidence>
<dbReference type="Pfam" id="PF02656">
    <property type="entry name" value="DUF202"/>
    <property type="match status" value="1"/>
</dbReference>
<feature type="region of interest" description="Disordered" evidence="15">
    <location>
        <begin position="701"/>
        <end position="734"/>
    </location>
</feature>
<dbReference type="Proteomes" id="UP000807342">
    <property type="component" value="Unassembled WGS sequence"/>
</dbReference>
<dbReference type="InterPro" id="IPR004331">
    <property type="entry name" value="SPX_dom"/>
</dbReference>
<keyword evidence="7 16" id="KW-1133">Transmembrane helix</keyword>
<dbReference type="CDD" id="cd07751">
    <property type="entry name" value="PolyPPase_VTC4_like"/>
    <property type="match status" value="1"/>
</dbReference>
<evidence type="ECO:0000259" key="17">
    <source>
        <dbReference type="PROSITE" id="PS51382"/>
    </source>
</evidence>
<keyword evidence="8 16" id="KW-0472">Membrane</keyword>
<proteinExistence type="inferred from homology"/>
<name>A0A9P5XK73_9AGAR</name>
<feature type="compositionally biased region" description="Polar residues" evidence="15">
    <location>
        <begin position="634"/>
        <end position="643"/>
    </location>
</feature>
<evidence type="ECO:0000256" key="10">
    <source>
        <dbReference type="ARBA" id="ARBA00061390"/>
    </source>
</evidence>
<keyword evidence="5" id="KW-0808">Transferase</keyword>
<comment type="cofactor">
    <cofactor evidence="1">
        <name>Mn(2+)</name>
        <dbReference type="ChEBI" id="CHEBI:29035"/>
    </cofactor>
</comment>
<dbReference type="InterPro" id="IPR018966">
    <property type="entry name" value="VTC_domain"/>
</dbReference>
<feature type="domain" description="SPX" evidence="17">
    <location>
        <begin position="1"/>
        <end position="206"/>
    </location>
</feature>
<feature type="transmembrane region" description="Helical" evidence="16">
    <location>
        <begin position="770"/>
        <end position="791"/>
    </location>
</feature>
<accession>A0A9P5XK73</accession>
<dbReference type="InterPro" id="IPR003807">
    <property type="entry name" value="DUF202"/>
</dbReference>
<evidence type="ECO:0000256" key="5">
    <source>
        <dbReference type="ARBA" id="ARBA00022679"/>
    </source>
</evidence>
<feature type="transmembrane region" description="Helical" evidence="16">
    <location>
        <begin position="840"/>
        <end position="859"/>
    </location>
</feature>
<feature type="compositionally biased region" description="Basic and acidic residues" evidence="15">
    <location>
        <begin position="92"/>
        <end position="109"/>
    </location>
</feature>
<evidence type="ECO:0000256" key="1">
    <source>
        <dbReference type="ARBA" id="ARBA00001936"/>
    </source>
</evidence>
<dbReference type="InterPro" id="IPR042267">
    <property type="entry name" value="VTC_sf"/>
</dbReference>
<dbReference type="GO" id="GO:0006799">
    <property type="term" value="P:polyphosphate biosynthetic process"/>
    <property type="evidence" value="ECO:0007669"/>
    <property type="project" value="UniProtKB-ARBA"/>
</dbReference>
<evidence type="ECO:0000256" key="6">
    <source>
        <dbReference type="ARBA" id="ARBA00022692"/>
    </source>
</evidence>
<evidence type="ECO:0000256" key="12">
    <source>
        <dbReference type="ARBA" id="ARBA00075894"/>
    </source>
</evidence>
<protein>
    <recommendedName>
        <fullName evidence="11">Vacuolar transporter chaperone complex subunit 4</fullName>
        <ecNumber evidence="3">2.7.4.1</ecNumber>
    </recommendedName>
    <alternativeName>
        <fullName evidence="13">Polyphosphate kinase</fullName>
    </alternativeName>
    <alternativeName>
        <fullName evidence="12">SPX-dependent polyphosphate polymerase VTC subunit 4</fullName>
    </alternativeName>
    <alternativeName>
        <fullName evidence="14">Vacuolar membrane polyphosphate polymerase catalytic subunit</fullName>
    </alternativeName>
</protein>
<keyword evidence="19" id="KW-1185">Reference proteome</keyword>
<organism evidence="18 19">
    <name type="scientific">Macrolepiota fuliginosa MF-IS2</name>
    <dbReference type="NCBI Taxonomy" id="1400762"/>
    <lineage>
        <taxon>Eukaryota</taxon>
        <taxon>Fungi</taxon>
        <taxon>Dikarya</taxon>
        <taxon>Basidiomycota</taxon>
        <taxon>Agaricomycotina</taxon>
        <taxon>Agaricomycetes</taxon>
        <taxon>Agaricomycetidae</taxon>
        <taxon>Agaricales</taxon>
        <taxon>Agaricineae</taxon>
        <taxon>Agaricaceae</taxon>
        <taxon>Macrolepiota</taxon>
    </lineage>
</organism>
<reference evidence="18" key="1">
    <citation type="submission" date="2020-11" db="EMBL/GenBank/DDBJ databases">
        <authorList>
            <consortium name="DOE Joint Genome Institute"/>
            <person name="Ahrendt S."/>
            <person name="Riley R."/>
            <person name="Andreopoulos W."/>
            <person name="Labutti K."/>
            <person name="Pangilinan J."/>
            <person name="Ruiz-Duenas F.J."/>
            <person name="Barrasa J.M."/>
            <person name="Sanchez-Garcia M."/>
            <person name="Camarero S."/>
            <person name="Miyauchi S."/>
            <person name="Serrano A."/>
            <person name="Linde D."/>
            <person name="Babiker R."/>
            <person name="Drula E."/>
            <person name="Ayuso-Fernandez I."/>
            <person name="Pacheco R."/>
            <person name="Padilla G."/>
            <person name="Ferreira P."/>
            <person name="Barriuso J."/>
            <person name="Kellner H."/>
            <person name="Castanera R."/>
            <person name="Alfaro M."/>
            <person name="Ramirez L."/>
            <person name="Pisabarro A.G."/>
            <person name="Kuo A."/>
            <person name="Tritt A."/>
            <person name="Lipzen A."/>
            <person name="He G."/>
            <person name="Yan M."/>
            <person name="Ng V."/>
            <person name="Cullen D."/>
            <person name="Martin F."/>
            <person name="Rosso M.-N."/>
            <person name="Henrissat B."/>
            <person name="Hibbett D."/>
            <person name="Martinez A.T."/>
            <person name="Grigoriev I.V."/>
        </authorList>
    </citation>
    <scope>NUCLEOTIDE SEQUENCE</scope>
    <source>
        <strain evidence="18">MF-IS2</strain>
    </source>
</reference>
<comment type="catalytic activity">
    <reaction evidence="9">
        <text>[phosphate](n) + ATP = [phosphate](n+1) + ADP</text>
        <dbReference type="Rhea" id="RHEA:19573"/>
        <dbReference type="Rhea" id="RHEA-COMP:9859"/>
        <dbReference type="Rhea" id="RHEA-COMP:14280"/>
        <dbReference type="ChEBI" id="CHEBI:16838"/>
        <dbReference type="ChEBI" id="CHEBI:30616"/>
        <dbReference type="ChEBI" id="CHEBI:456216"/>
        <dbReference type="EC" id="2.7.4.1"/>
    </reaction>
    <physiologicalReaction direction="left-to-right" evidence="9">
        <dbReference type="Rhea" id="RHEA:19574"/>
    </physiologicalReaction>
</comment>
<dbReference type="FunFam" id="3.20.100.30:FF:000001">
    <property type="entry name" value="Vacuolar transporter chaperone 4"/>
    <property type="match status" value="1"/>
</dbReference>
<dbReference type="PANTHER" id="PTHR46140">
    <property type="entry name" value="VACUOLAR TRANSPORTER CHAPERONE 1-RELATED"/>
    <property type="match status" value="1"/>
</dbReference>
<evidence type="ECO:0000256" key="3">
    <source>
        <dbReference type="ARBA" id="ARBA00012960"/>
    </source>
</evidence>
<dbReference type="EMBL" id="MU151078">
    <property type="protein sequence ID" value="KAF9451917.1"/>
    <property type="molecule type" value="Genomic_DNA"/>
</dbReference>
<dbReference type="AlphaFoldDB" id="A0A9P5XK73"/>
<feature type="region of interest" description="Disordered" evidence="15">
    <location>
        <begin position="555"/>
        <end position="608"/>
    </location>
</feature>
<comment type="subcellular location">
    <subcellularLocation>
        <location evidence="2">Vacuole membrane</location>
        <topology evidence="2">Multi-pass membrane protein</topology>
    </subcellularLocation>
</comment>
<dbReference type="CDD" id="cd14480">
    <property type="entry name" value="SPX_VTC2_like"/>
    <property type="match status" value="1"/>
</dbReference>
<feature type="compositionally biased region" description="Acidic residues" evidence="15">
    <location>
        <begin position="133"/>
        <end position="148"/>
    </location>
</feature>
<evidence type="ECO:0000256" key="14">
    <source>
        <dbReference type="ARBA" id="ARBA00081313"/>
    </source>
</evidence>
<feature type="compositionally biased region" description="Polar residues" evidence="15">
    <location>
        <begin position="567"/>
        <end position="577"/>
    </location>
</feature>
<evidence type="ECO:0000256" key="7">
    <source>
        <dbReference type="ARBA" id="ARBA00022989"/>
    </source>
</evidence>
<evidence type="ECO:0000256" key="15">
    <source>
        <dbReference type="SAM" id="MobiDB-lite"/>
    </source>
</evidence>
<dbReference type="PANTHER" id="PTHR46140:SF1">
    <property type="entry name" value="VACUOLAR TRANSPORTER CHAPERONE COMPLEX SUBUNIT 4-RELATED"/>
    <property type="match status" value="1"/>
</dbReference>
<evidence type="ECO:0000256" key="11">
    <source>
        <dbReference type="ARBA" id="ARBA00067464"/>
    </source>
</evidence>
<dbReference type="InterPro" id="IPR051572">
    <property type="entry name" value="VTC_Complex_Subunit"/>
</dbReference>
<feature type="compositionally biased region" description="Basic and acidic residues" evidence="15">
    <location>
        <begin position="701"/>
        <end position="716"/>
    </location>
</feature>
<gene>
    <name evidence="18" type="ORF">P691DRAFT_698389</name>
</gene>
<dbReference type="Gene3D" id="3.20.100.30">
    <property type="entry name" value="VTC, catalytic tunnel domain"/>
    <property type="match status" value="1"/>
</dbReference>
<keyword evidence="6 16" id="KW-0812">Transmembrane</keyword>
<evidence type="ECO:0000256" key="4">
    <source>
        <dbReference type="ARBA" id="ARBA00022554"/>
    </source>
</evidence>
<feature type="transmembrane region" description="Helical" evidence="16">
    <location>
        <begin position="798"/>
        <end position="820"/>
    </location>
</feature>
<dbReference type="GO" id="GO:0000329">
    <property type="term" value="C:fungal-type vacuole membrane"/>
    <property type="evidence" value="ECO:0007669"/>
    <property type="project" value="TreeGrafter"/>
</dbReference>
<dbReference type="Pfam" id="PF09359">
    <property type="entry name" value="VTC"/>
    <property type="match status" value="1"/>
</dbReference>
<dbReference type="GO" id="GO:0008976">
    <property type="term" value="F:polyphosphate kinase activity"/>
    <property type="evidence" value="ECO:0007669"/>
    <property type="project" value="UniProtKB-EC"/>
</dbReference>
<comment type="similarity">
    <text evidence="10">Belongs to the VTC4 family.</text>
</comment>
<feature type="compositionally biased region" description="Basic and acidic residues" evidence="15">
    <location>
        <begin position="621"/>
        <end position="633"/>
    </location>
</feature>
<keyword evidence="4" id="KW-0926">Vacuole</keyword>
<dbReference type="OrthoDB" id="6493944at2759"/>
<comment type="caution">
    <text evidence="18">The sequence shown here is derived from an EMBL/GenBank/DDBJ whole genome shotgun (WGS) entry which is preliminary data.</text>
</comment>
<feature type="region of interest" description="Disordered" evidence="15">
    <location>
        <begin position="92"/>
        <end position="148"/>
    </location>
</feature>